<accession>F4XUE3</accession>
<gene>
    <name evidence="1" type="ORF">LYNGBM3L_33440</name>
</gene>
<dbReference type="EMBL" id="GL890931">
    <property type="protein sequence ID" value="EGJ31768.1"/>
    <property type="molecule type" value="Genomic_DNA"/>
</dbReference>
<dbReference type="Proteomes" id="UP000003959">
    <property type="component" value="Unassembled WGS sequence"/>
</dbReference>
<organism evidence="1 2">
    <name type="scientific">Moorena producens 3L</name>
    <dbReference type="NCBI Taxonomy" id="489825"/>
    <lineage>
        <taxon>Bacteria</taxon>
        <taxon>Bacillati</taxon>
        <taxon>Cyanobacteriota</taxon>
        <taxon>Cyanophyceae</taxon>
        <taxon>Coleofasciculales</taxon>
        <taxon>Coleofasciculaceae</taxon>
        <taxon>Moorena</taxon>
    </lineage>
</organism>
<name>F4XUE3_9CYAN</name>
<evidence type="ECO:0000313" key="2">
    <source>
        <dbReference type="Proteomes" id="UP000003959"/>
    </source>
</evidence>
<evidence type="ECO:0000313" key="1">
    <source>
        <dbReference type="EMBL" id="EGJ31768.1"/>
    </source>
</evidence>
<dbReference type="HOGENOM" id="CLU_2771350_0_0_3"/>
<sequence>MVINLTRKVFRLPCPLDHRIQDVLPKAATDNTVLKRSRLGKHLEVLTRIRLNGLVNHGSWLSTKPHPSS</sequence>
<protein>
    <submittedName>
        <fullName evidence="1">Uncharacterized protein</fullName>
    </submittedName>
</protein>
<reference evidence="2" key="1">
    <citation type="journal article" date="2011" name="Proc. Natl. Acad. Sci. U.S.A.">
        <title>Genomic insights into the physiology and ecology of the marine filamentous cyanobacterium Lyngbya majuscula.</title>
        <authorList>
            <person name="Jones A.C."/>
            <person name="Monroe E.A."/>
            <person name="Podell S."/>
            <person name="Hess W.R."/>
            <person name="Klages S."/>
            <person name="Esquenazi E."/>
            <person name="Niessen S."/>
            <person name="Hoover H."/>
            <person name="Rothmann M."/>
            <person name="Lasken R.S."/>
            <person name="Yates J.R.III."/>
            <person name="Reinhardt R."/>
            <person name="Kube M."/>
            <person name="Burkart M.D."/>
            <person name="Allen E.E."/>
            <person name="Dorrestein P.C."/>
            <person name="Gerwick W.H."/>
            <person name="Gerwick L."/>
        </authorList>
    </citation>
    <scope>NUCLEOTIDE SEQUENCE [LARGE SCALE GENOMIC DNA]</scope>
    <source>
        <strain evidence="2">3L</strain>
    </source>
</reference>
<dbReference type="RefSeq" id="WP_008186158.1">
    <property type="nucleotide sequence ID" value="NZ_GL890931.1"/>
</dbReference>
<keyword evidence="2" id="KW-1185">Reference proteome</keyword>
<dbReference type="AlphaFoldDB" id="F4XUE3"/>
<proteinExistence type="predicted"/>